<dbReference type="InterPro" id="IPR011990">
    <property type="entry name" value="TPR-like_helical_dom_sf"/>
</dbReference>
<organism evidence="1 4">
    <name type="scientific">Streptomyces radicis</name>
    <dbReference type="NCBI Taxonomy" id="1750517"/>
    <lineage>
        <taxon>Bacteria</taxon>
        <taxon>Bacillati</taxon>
        <taxon>Actinomycetota</taxon>
        <taxon>Actinomycetes</taxon>
        <taxon>Kitasatosporales</taxon>
        <taxon>Streptomycetaceae</taxon>
        <taxon>Streptomyces</taxon>
    </lineage>
</organism>
<sequence length="323" mass="34916">MKVRLRPGSLARAEDLLTACVRECAAHLVSLEGPTPAERTELVAAVGALVAEHTTFEPSVDRSFEALLNVGRRALDAGEIRLARRLADSAVALRPGAGGAWRLRAEALEADGREEDAMHAQGRFETLTGHRLDHELPLDGGDPIGVDAFRAQLAGRSVCVVANGESVAASGLGAAIDAYDLVVRVDSFQTHREGTGERVDVHAVSHRSGGPGWRRRARTRLVFGERPAQWRAAIRGRLVAGAQSYVGDLSLSRPVRDPALIGEVRWAAEPTTGFTVARLLDHLDVNPRIDLFGFAVPGQLRAEERQWILGHAKSRDGLRLSLR</sequence>
<dbReference type="Proteomes" id="UP000268652">
    <property type="component" value="Unassembled WGS sequence"/>
</dbReference>
<evidence type="ECO:0000313" key="4">
    <source>
        <dbReference type="Proteomes" id="UP000275024"/>
    </source>
</evidence>
<evidence type="ECO:0000313" key="2">
    <source>
        <dbReference type="EMBL" id="RKN26379.1"/>
    </source>
</evidence>
<name>A0A3A9WG53_9ACTN</name>
<dbReference type="AlphaFoldDB" id="A0A3A9WG53"/>
<reference evidence="3 4" key="1">
    <citation type="submission" date="2018-09" db="EMBL/GenBank/DDBJ databases">
        <title>Streptomyces sp. nov. DS1-2, an endophytic actinomycete isolated from roots of Dendrobium scabrilingue.</title>
        <authorList>
            <person name="Kuncharoen N."/>
            <person name="Kudo T."/>
            <person name="Ohkuma M."/>
            <person name="Yuki M."/>
            <person name="Tanasupawat S."/>
        </authorList>
    </citation>
    <scope>NUCLEOTIDE SEQUENCE [LARGE SCALE GENOMIC DNA]</scope>
    <source>
        <strain evidence="1 4">AZ1-7</strain>
        <strain evidence="2 3">DS1-2</strain>
    </source>
</reference>
<keyword evidence="3" id="KW-1185">Reference proteome</keyword>
<proteinExistence type="predicted"/>
<accession>A0A3A9WG53</accession>
<evidence type="ECO:0000313" key="3">
    <source>
        <dbReference type="Proteomes" id="UP000268652"/>
    </source>
</evidence>
<dbReference type="EMBL" id="RBDY01000002">
    <property type="protein sequence ID" value="RKN26379.1"/>
    <property type="molecule type" value="Genomic_DNA"/>
</dbReference>
<gene>
    <name evidence="2" type="ORF">D7318_02945</name>
    <name evidence="1" type="ORF">D7319_06715</name>
</gene>
<dbReference type="InterPro" id="IPR038578">
    <property type="entry name" value="GT29-like_sf"/>
</dbReference>
<dbReference type="EMBL" id="RBDX01000003">
    <property type="protein sequence ID" value="RKN11602.1"/>
    <property type="molecule type" value="Genomic_DNA"/>
</dbReference>
<protein>
    <submittedName>
        <fullName evidence="1">Uncharacterized protein</fullName>
    </submittedName>
</protein>
<dbReference type="RefSeq" id="WP_120695264.1">
    <property type="nucleotide sequence ID" value="NZ_RBDX01000003.1"/>
</dbReference>
<dbReference type="Proteomes" id="UP000275024">
    <property type="component" value="Unassembled WGS sequence"/>
</dbReference>
<dbReference type="Gene3D" id="1.25.40.10">
    <property type="entry name" value="Tetratricopeptide repeat domain"/>
    <property type="match status" value="1"/>
</dbReference>
<comment type="caution">
    <text evidence="1">The sequence shown here is derived from an EMBL/GenBank/DDBJ whole genome shotgun (WGS) entry which is preliminary data.</text>
</comment>
<dbReference type="SUPFAM" id="SSF48452">
    <property type="entry name" value="TPR-like"/>
    <property type="match status" value="1"/>
</dbReference>
<evidence type="ECO:0000313" key="1">
    <source>
        <dbReference type="EMBL" id="RKN11602.1"/>
    </source>
</evidence>
<dbReference type="OrthoDB" id="4814794at2"/>
<dbReference type="Gene3D" id="3.90.1480.20">
    <property type="entry name" value="Glycosyl transferase family 29"/>
    <property type="match status" value="1"/>
</dbReference>